<accession>A0AAV4EKL9</accession>
<evidence type="ECO:0000313" key="2">
    <source>
        <dbReference type="Proteomes" id="UP000762676"/>
    </source>
</evidence>
<organism evidence="1 2">
    <name type="scientific">Elysia marginata</name>
    <dbReference type="NCBI Taxonomy" id="1093978"/>
    <lineage>
        <taxon>Eukaryota</taxon>
        <taxon>Metazoa</taxon>
        <taxon>Spiralia</taxon>
        <taxon>Lophotrochozoa</taxon>
        <taxon>Mollusca</taxon>
        <taxon>Gastropoda</taxon>
        <taxon>Heterobranchia</taxon>
        <taxon>Euthyneura</taxon>
        <taxon>Panpulmonata</taxon>
        <taxon>Sacoglossa</taxon>
        <taxon>Placobranchoidea</taxon>
        <taxon>Plakobranchidae</taxon>
        <taxon>Elysia</taxon>
    </lineage>
</organism>
<reference evidence="1 2" key="1">
    <citation type="journal article" date="2021" name="Elife">
        <title>Chloroplast acquisition without the gene transfer in kleptoplastic sea slugs, Plakobranchus ocellatus.</title>
        <authorList>
            <person name="Maeda T."/>
            <person name="Takahashi S."/>
            <person name="Yoshida T."/>
            <person name="Shimamura S."/>
            <person name="Takaki Y."/>
            <person name="Nagai Y."/>
            <person name="Toyoda A."/>
            <person name="Suzuki Y."/>
            <person name="Arimoto A."/>
            <person name="Ishii H."/>
            <person name="Satoh N."/>
            <person name="Nishiyama T."/>
            <person name="Hasebe M."/>
            <person name="Maruyama T."/>
            <person name="Minagawa J."/>
            <person name="Obokata J."/>
            <person name="Shigenobu S."/>
        </authorList>
    </citation>
    <scope>NUCLEOTIDE SEQUENCE [LARGE SCALE GENOMIC DNA]</scope>
</reference>
<dbReference type="EMBL" id="BMAT01010821">
    <property type="protein sequence ID" value="GFR61354.1"/>
    <property type="molecule type" value="Genomic_DNA"/>
</dbReference>
<gene>
    <name evidence="1" type="ORF">ElyMa_005430600</name>
</gene>
<dbReference type="Proteomes" id="UP000762676">
    <property type="component" value="Unassembled WGS sequence"/>
</dbReference>
<comment type="caution">
    <text evidence="1">The sequence shown here is derived from an EMBL/GenBank/DDBJ whole genome shotgun (WGS) entry which is preliminary data.</text>
</comment>
<keyword evidence="2" id="KW-1185">Reference proteome</keyword>
<dbReference type="AlphaFoldDB" id="A0AAV4EKL9"/>
<name>A0AAV4EKL9_9GAST</name>
<evidence type="ECO:0000313" key="1">
    <source>
        <dbReference type="EMBL" id="GFR61354.1"/>
    </source>
</evidence>
<sequence>MTISNITTNTMIISNITTNTMTISNITTNTMTISNIITNTIIIGNITTNTMTIGNIITNTTIIRNTTSTPQPPSIFTSTLRSSALQPPNTTTICNINISNVNNNTTIIIKIPLSSPLPLWSPPLSLSTPQPP</sequence>
<protein>
    <submittedName>
        <fullName evidence="1">Uncharacterized protein</fullName>
    </submittedName>
</protein>
<proteinExistence type="predicted"/>